<accession>A0A5L4K9V4</accession>
<proteinExistence type="predicted"/>
<dbReference type="PANTHER" id="PTHR30160:SF7">
    <property type="entry name" value="ADP-HEPTOSE--LPS HEPTOSYLTRANSFERASE 2"/>
    <property type="match status" value="1"/>
</dbReference>
<dbReference type="SUPFAM" id="SSF53756">
    <property type="entry name" value="UDP-Glycosyltransferase/glycogen phosphorylase"/>
    <property type="match status" value="1"/>
</dbReference>
<evidence type="ECO:0000256" key="1">
    <source>
        <dbReference type="ARBA" id="ARBA00022676"/>
    </source>
</evidence>
<dbReference type="EMBL" id="AABQDW010000003">
    <property type="protein sequence ID" value="EAI5407618.1"/>
    <property type="molecule type" value="Genomic_DNA"/>
</dbReference>
<evidence type="ECO:0000313" key="7">
    <source>
        <dbReference type="Proteomes" id="UP000557842"/>
    </source>
</evidence>
<keyword evidence="3" id="KW-1133">Transmembrane helix</keyword>
<keyword evidence="2 5" id="KW-0808">Transferase</keyword>
<evidence type="ECO:0000313" key="4">
    <source>
        <dbReference type="EMBL" id="EAI5407618.1"/>
    </source>
</evidence>
<reference evidence="5 7" key="1">
    <citation type="submission" date="2018-05" db="EMBL/GenBank/DDBJ databases">
        <authorList>
            <consortium name="PulseNet: The National Subtyping Network for Foodborne Disease Surveillance"/>
            <person name="Tarr C.L."/>
            <person name="Trees E."/>
            <person name="Katz L.S."/>
            <person name="Carleton-Romer H.A."/>
            <person name="Stroika S."/>
            <person name="Kucerova Z."/>
            <person name="Roache K.F."/>
            <person name="Sabol A.L."/>
            <person name="Besser J."/>
            <person name="Gerner-Smidt P."/>
        </authorList>
    </citation>
    <scope>NUCLEOTIDE SEQUENCE</scope>
    <source>
        <strain evidence="5">2014D-0197</strain>
        <strain evidence="4 7">2016D-0221</strain>
        <strain evidence="6">D4313</strain>
    </source>
</reference>
<keyword evidence="1" id="KW-0328">Glycosyltransferase</keyword>
<evidence type="ECO:0000256" key="3">
    <source>
        <dbReference type="SAM" id="Phobius"/>
    </source>
</evidence>
<sequence length="372" mass="43418">MYVIYYFLLYPFLLILAFFRKKTDKILIIQTAKIGDYANSTIIFGEASSTKGGKFDIVLDEININFANYDSRIENKFIINRYKKGVKKFILGFKLFFKSYDKIYVLMPNNLNLFLAKFAFSKHIITISHYKNSSLFYLLSKNAKVIHHTKEDLTLKTYLKMLDLELFQNELQKDMIKVKKIVQKPLFIPEKYENLFINENKFKIGLSLSAGNKMKTIIPQTWDKIFEILSKFDVEIYIFGVGDEINLLKNTDTKNIKIVSLVDKISLNELPFYISKMNLYISSDTGNYYIADTMEVPTICFMGPCFASEQRGVFNSLIIKSNLPPFSAVFDTIYKADAKKYFEITQKDEKNIYEFINNLYKSFLSDKDSFPN</sequence>
<dbReference type="EMBL" id="AACCXK010000004">
    <property type="protein sequence ID" value="EAK0452664.1"/>
    <property type="molecule type" value="Genomic_DNA"/>
</dbReference>
<dbReference type="GO" id="GO:0008713">
    <property type="term" value="F:ADP-heptose-lipopolysaccharide heptosyltransferase activity"/>
    <property type="evidence" value="ECO:0007669"/>
    <property type="project" value="TreeGrafter"/>
</dbReference>
<dbReference type="RefSeq" id="WP_065843815.1">
    <property type="nucleotide sequence ID" value="NZ_AABUZP020000015.1"/>
</dbReference>
<dbReference type="PANTHER" id="PTHR30160">
    <property type="entry name" value="TETRAACYLDISACCHARIDE 4'-KINASE-RELATED"/>
    <property type="match status" value="1"/>
</dbReference>
<protein>
    <submittedName>
        <fullName evidence="5">Glycosyltransferase family 9 protein</fullName>
    </submittedName>
</protein>
<dbReference type="GO" id="GO:0005829">
    <property type="term" value="C:cytosol"/>
    <property type="evidence" value="ECO:0007669"/>
    <property type="project" value="TreeGrafter"/>
</dbReference>
<keyword evidence="3" id="KW-0812">Transmembrane</keyword>
<dbReference type="Gene3D" id="3.40.50.2000">
    <property type="entry name" value="Glycogen Phosphorylase B"/>
    <property type="match status" value="2"/>
</dbReference>
<name>A0A5L4K9V4_CAMFE</name>
<dbReference type="Proteomes" id="UP000557842">
    <property type="component" value="Unassembled WGS sequence"/>
</dbReference>
<dbReference type="GO" id="GO:0009244">
    <property type="term" value="P:lipopolysaccharide core region biosynthetic process"/>
    <property type="evidence" value="ECO:0007669"/>
    <property type="project" value="TreeGrafter"/>
</dbReference>
<dbReference type="AlphaFoldDB" id="A0A5L4K9V4"/>
<evidence type="ECO:0000313" key="5">
    <source>
        <dbReference type="EMBL" id="EAK0452664.1"/>
    </source>
</evidence>
<gene>
    <name evidence="5" type="ORF">AAH17_03200</name>
    <name evidence="6" type="ORF">AAH24_06155</name>
    <name evidence="4" type="ORF">BVH53_02720</name>
</gene>
<keyword evidence="3" id="KW-0472">Membrane</keyword>
<evidence type="ECO:0000256" key="2">
    <source>
        <dbReference type="ARBA" id="ARBA00022679"/>
    </source>
</evidence>
<feature type="transmembrane region" description="Helical" evidence="3">
    <location>
        <begin position="6"/>
        <end position="23"/>
    </location>
</feature>
<dbReference type="Pfam" id="PF01075">
    <property type="entry name" value="Glyco_transf_9"/>
    <property type="match status" value="1"/>
</dbReference>
<organism evidence="5">
    <name type="scientific">Campylobacter fetus</name>
    <dbReference type="NCBI Taxonomy" id="196"/>
    <lineage>
        <taxon>Bacteria</taxon>
        <taxon>Pseudomonadati</taxon>
        <taxon>Campylobacterota</taxon>
        <taxon>Epsilonproteobacteria</taxon>
        <taxon>Campylobacterales</taxon>
        <taxon>Campylobacteraceae</taxon>
        <taxon>Campylobacter</taxon>
    </lineage>
</organism>
<dbReference type="EMBL" id="AACCXM010000004">
    <property type="protein sequence ID" value="EAK0468940.1"/>
    <property type="molecule type" value="Genomic_DNA"/>
</dbReference>
<dbReference type="InterPro" id="IPR051199">
    <property type="entry name" value="LPS_LOS_Heptosyltrfase"/>
</dbReference>
<dbReference type="InterPro" id="IPR002201">
    <property type="entry name" value="Glyco_trans_9"/>
</dbReference>
<comment type="caution">
    <text evidence="5">The sequence shown here is derived from an EMBL/GenBank/DDBJ whole genome shotgun (WGS) entry which is preliminary data.</text>
</comment>
<evidence type="ECO:0000313" key="6">
    <source>
        <dbReference type="EMBL" id="EAK0468940.1"/>
    </source>
</evidence>